<dbReference type="GO" id="GO:0008094">
    <property type="term" value="F:ATP-dependent activity, acting on DNA"/>
    <property type="evidence" value="ECO:0007669"/>
    <property type="project" value="TreeGrafter"/>
</dbReference>
<evidence type="ECO:0000256" key="3">
    <source>
        <dbReference type="ARBA" id="ARBA00022840"/>
    </source>
</evidence>
<accession>A0AAD5EB91</accession>
<dbReference type="SUPFAM" id="SSF52540">
    <property type="entry name" value="P-loop containing nucleoside triphosphate hydrolases"/>
    <property type="match status" value="2"/>
</dbReference>
<dbReference type="SMART" id="SM00487">
    <property type="entry name" value="DEXDc"/>
    <property type="match status" value="1"/>
</dbReference>
<feature type="domain" description="Helicase ATP-binding" evidence="5">
    <location>
        <begin position="477"/>
        <end position="734"/>
    </location>
</feature>
<dbReference type="Pfam" id="PF00271">
    <property type="entry name" value="Helicase_C"/>
    <property type="match status" value="1"/>
</dbReference>
<feature type="domain" description="Helicase C-terminal" evidence="6">
    <location>
        <begin position="1027"/>
        <end position="1192"/>
    </location>
</feature>
<dbReference type="GO" id="GO:0006281">
    <property type="term" value="P:DNA repair"/>
    <property type="evidence" value="ECO:0007669"/>
    <property type="project" value="TreeGrafter"/>
</dbReference>
<dbReference type="PROSITE" id="PS51192">
    <property type="entry name" value="HELICASE_ATP_BIND_1"/>
    <property type="match status" value="1"/>
</dbReference>
<dbReference type="EMBL" id="MU620914">
    <property type="protein sequence ID" value="KAI8580152.1"/>
    <property type="molecule type" value="Genomic_DNA"/>
</dbReference>
<dbReference type="InterPro" id="IPR001650">
    <property type="entry name" value="Helicase_C-like"/>
</dbReference>
<keyword evidence="2" id="KW-0378">Hydrolase</keyword>
<name>A0AAD5EB91_UMBRA</name>
<dbReference type="InterPro" id="IPR000330">
    <property type="entry name" value="SNF2_N"/>
</dbReference>
<evidence type="ECO:0000259" key="6">
    <source>
        <dbReference type="PROSITE" id="PS51194"/>
    </source>
</evidence>
<evidence type="ECO:0000313" key="7">
    <source>
        <dbReference type="EMBL" id="KAI8580152.1"/>
    </source>
</evidence>
<dbReference type="GO" id="GO:0005634">
    <property type="term" value="C:nucleus"/>
    <property type="evidence" value="ECO:0007669"/>
    <property type="project" value="TreeGrafter"/>
</dbReference>
<feature type="region of interest" description="Disordered" evidence="4">
    <location>
        <begin position="778"/>
        <end position="835"/>
    </location>
</feature>
<comment type="caution">
    <text evidence="7">The sequence shown here is derived from an EMBL/GenBank/DDBJ whole genome shotgun (WGS) entry which is preliminary data.</text>
</comment>
<dbReference type="RefSeq" id="XP_051445156.1">
    <property type="nucleotide sequence ID" value="XM_051584772.1"/>
</dbReference>
<dbReference type="PANTHER" id="PTHR45626">
    <property type="entry name" value="TRANSCRIPTION TERMINATION FACTOR 2-RELATED"/>
    <property type="match status" value="1"/>
</dbReference>
<protein>
    <submittedName>
        <fullName evidence="7">Uncharacterized protein</fullName>
    </submittedName>
</protein>
<feature type="compositionally biased region" description="Polar residues" evidence="4">
    <location>
        <begin position="791"/>
        <end position="803"/>
    </location>
</feature>
<dbReference type="Gene3D" id="3.40.50.300">
    <property type="entry name" value="P-loop containing nucleotide triphosphate hydrolases"/>
    <property type="match status" value="1"/>
</dbReference>
<reference evidence="7" key="1">
    <citation type="submission" date="2021-06" db="EMBL/GenBank/DDBJ databases">
        <authorList>
            <consortium name="DOE Joint Genome Institute"/>
            <person name="Mondo S.J."/>
            <person name="Amses K.R."/>
            <person name="Simmons D.R."/>
            <person name="Longcore J.E."/>
            <person name="Seto K."/>
            <person name="Alves G.H."/>
            <person name="Bonds A.E."/>
            <person name="Quandt C.A."/>
            <person name="Davis W.J."/>
            <person name="Chang Y."/>
            <person name="Letcher P.M."/>
            <person name="Powell M.J."/>
            <person name="Kuo A."/>
            <person name="Labutti K."/>
            <person name="Pangilinan J."/>
            <person name="Andreopoulos W."/>
            <person name="Tritt A."/>
            <person name="Riley R."/>
            <person name="Hundley H."/>
            <person name="Johnson J."/>
            <person name="Lipzen A."/>
            <person name="Barry K."/>
            <person name="Berbee M.L."/>
            <person name="Buchler N.E."/>
            <person name="Grigoriev I.V."/>
            <person name="Spatafora J.W."/>
            <person name="Stajich J.E."/>
            <person name="James T.Y."/>
        </authorList>
    </citation>
    <scope>NUCLEOTIDE SEQUENCE</scope>
    <source>
        <strain evidence="7">AG</strain>
    </source>
</reference>
<dbReference type="GO" id="GO:0005524">
    <property type="term" value="F:ATP binding"/>
    <property type="evidence" value="ECO:0007669"/>
    <property type="project" value="UniProtKB-KW"/>
</dbReference>
<keyword evidence="3" id="KW-0067">ATP-binding</keyword>
<evidence type="ECO:0000256" key="1">
    <source>
        <dbReference type="ARBA" id="ARBA00022741"/>
    </source>
</evidence>
<feature type="compositionally biased region" description="Polar residues" evidence="4">
    <location>
        <begin position="616"/>
        <end position="625"/>
    </location>
</feature>
<dbReference type="InterPro" id="IPR050628">
    <property type="entry name" value="SNF2_RAD54_helicase_TF"/>
</dbReference>
<feature type="region of interest" description="Disordered" evidence="4">
    <location>
        <begin position="1"/>
        <end position="42"/>
    </location>
</feature>
<dbReference type="CDD" id="cd18008">
    <property type="entry name" value="DEXDc_SHPRH-like"/>
    <property type="match status" value="1"/>
</dbReference>
<keyword evidence="8" id="KW-1185">Reference proteome</keyword>
<evidence type="ECO:0000256" key="4">
    <source>
        <dbReference type="SAM" id="MobiDB-lite"/>
    </source>
</evidence>
<dbReference type="SMART" id="SM00490">
    <property type="entry name" value="HELICc"/>
    <property type="match status" value="1"/>
</dbReference>
<reference evidence="7" key="2">
    <citation type="journal article" date="2022" name="Proc. Natl. Acad. Sci. U.S.A.">
        <title>Diploid-dominant life cycles characterize the early evolution of Fungi.</title>
        <authorList>
            <person name="Amses K.R."/>
            <person name="Simmons D.R."/>
            <person name="Longcore J.E."/>
            <person name="Mondo S.J."/>
            <person name="Seto K."/>
            <person name="Jeronimo G.H."/>
            <person name="Bonds A.E."/>
            <person name="Quandt C.A."/>
            <person name="Davis W.J."/>
            <person name="Chang Y."/>
            <person name="Federici B.A."/>
            <person name="Kuo A."/>
            <person name="LaButti K."/>
            <person name="Pangilinan J."/>
            <person name="Andreopoulos W."/>
            <person name="Tritt A."/>
            <person name="Riley R."/>
            <person name="Hundley H."/>
            <person name="Johnson J."/>
            <person name="Lipzen A."/>
            <person name="Barry K."/>
            <person name="Lang B.F."/>
            <person name="Cuomo C.A."/>
            <person name="Buchler N.E."/>
            <person name="Grigoriev I.V."/>
            <person name="Spatafora J.W."/>
            <person name="Stajich J.E."/>
            <person name="James T.Y."/>
        </authorList>
    </citation>
    <scope>NUCLEOTIDE SEQUENCE</scope>
    <source>
        <strain evidence="7">AG</strain>
    </source>
</reference>
<dbReference type="Gene3D" id="3.40.50.10810">
    <property type="entry name" value="Tandem AAA-ATPase domain"/>
    <property type="match status" value="2"/>
</dbReference>
<evidence type="ECO:0000256" key="2">
    <source>
        <dbReference type="ARBA" id="ARBA00022801"/>
    </source>
</evidence>
<keyword evidence="1" id="KW-0547">Nucleotide-binding</keyword>
<evidence type="ECO:0000259" key="5">
    <source>
        <dbReference type="PROSITE" id="PS51192"/>
    </source>
</evidence>
<organism evidence="7 8">
    <name type="scientific">Umbelopsis ramanniana AG</name>
    <dbReference type="NCBI Taxonomy" id="1314678"/>
    <lineage>
        <taxon>Eukaryota</taxon>
        <taxon>Fungi</taxon>
        <taxon>Fungi incertae sedis</taxon>
        <taxon>Mucoromycota</taxon>
        <taxon>Mucoromycotina</taxon>
        <taxon>Umbelopsidomycetes</taxon>
        <taxon>Umbelopsidales</taxon>
        <taxon>Umbelopsidaceae</taxon>
        <taxon>Umbelopsis</taxon>
    </lineage>
</organism>
<dbReference type="GeneID" id="75910122"/>
<gene>
    <name evidence="7" type="ORF">K450DRAFT_209138</name>
</gene>
<sequence length="1197" mass="133366">MDYDFQNQSFRQTQSAGSSPIVSSTAQRTQDSMYIDLSDSSSADPFLFSQEHRYPVPQPQPVSESPHSEKRRRILTTDNLHRHQQPVQTYVAHEQFWPQLPMSSGTPVQKDETPNQLNTTPSFEHLSIHSPHNATNLVRSLSSSGVPFRNPYTPLPTDRNVAVSPMDYSRLMLARQQHQAVYNQINRQGPVAMLSSPAAIPTVVTTTSSSHTSTDDDDVILDEEMTNKNICLGMVKTDIVAIKSIELVKDEGYEAIQVLNEGRRDRTGNYSFVVSSRSPPKKFFGWLPFEDTKFLGPMADAGMIWWDAVIPRNKSNQHRTPVYIILYCQPANVKLISANLYQQNVYLEEPPFFNPSTRYNNPNPVPTNTSSSRSKYSYGASAYDSANHGAVDQTKQDISELLDSIPSSFGRKRAVSQLSQSYRDDNGTITILEDNEMPDVGDIEDDDEELDDSKRHIEGLKIALMKHQVHGVNWMIDREANKSSNGGILADMGLGKTIQTIGLILSTMNADNQQDTAQCVPQEQGSVRTNDTAPKKLTLIVTPLALIQQWASEIQSKTEDGKLRVLIHHGQSRTKDPKHFLQYDIVITTYQVVASDFPAIEKGRKKKSAAIDTDNDTQSEPSFQNTKKRRNDLDDFDDDPTSAVSSPGQSAFEASILPVEYDSGLQSTSGYGPLFQTKWYRVVLDEAQQIKNRNTRSSLSCTSLVASKRWCLTGTPLQNNVEELYSLLRFLQIQPLANYSNFKKTISAQIQAGHSKTAMARLKAVLMAIMLRRTKSVLKEEQMNSKEEATPSANPSRATTPGATGSEAMSPAASVESGQSNGKDSDGPLSTKLTLKLPDREKKDVFLDFSPKERELYEMLTLKTKSTVEKIFKSGKDEKNYLNMLCMLLRLRQACNHPQLVLKSMGADADALELETTSLKSINNSRREAKEAGEALAKRALMAKMAVDLGWGGVAEPGMSVFDKNLPGKRFCELCSRTLFNSNSDATSPFCWECAEQVTKAAIPPPVSEDPPEIGKDVSQRFVTSAKITKLMEILDETRITAPTEKTIIFSQFTAMLDLIEEPLKKCGFKYCRYDGSMPNPLREKSLKALKHDPETTVMLISLKCGSLGLNLTAANRVILTDVWWNPALEEQAIDRVHRIGQTSPVHVVRLLVNHTIEQKVVALQQKKARIIHGALGDGAIQSTKLTTQEIRKLFDL</sequence>
<dbReference type="InterPro" id="IPR027417">
    <property type="entry name" value="P-loop_NTPase"/>
</dbReference>
<feature type="region of interest" description="Disordered" evidence="4">
    <location>
        <begin position="357"/>
        <end position="376"/>
    </location>
</feature>
<dbReference type="GO" id="GO:0016787">
    <property type="term" value="F:hydrolase activity"/>
    <property type="evidence" value="ECO:0007669"/>
    <property type="project" value="UniProtKB-KW"/>
</dbReference>
<dbReference type="InterPro" id="IPR049730">
    <property type="entry name" value="SNF2/RAD54-like_C"/>
</dbReference>
<dbReference type="InterPro" id="IPR038718">
    <property type="entry name" value="SNF2-like_sf"/>
</dbReference>
<feature type="region of interest" description="Disordered" evidence="4">
    <location>
        <begin position="604"/>
        <end position="649"/>
    </location>
</feature>
<proteinExistence type="predicted"/>
<dbReference type="PROSITE" id="PS51194">
    <property type="entry name" value="HELICASE_CTER"/>
    <property type="match status" value="1"/>
</dbReference>
<dbReference type="Pfam" id="PF00176">
    <property type="entry name" value="SNF2-rel_dom"/>
    <property type="match status" value="1"/>
</dbReference>
<evidence type="ECO:0000313" key="8">
    <source>
        <dbReference type="Proteomes" id="UP001206595"/>
    </source>
</evidence>
<dbReference type="AlphaFoldDB" id="A0AAD5EB91"/>
<feature type="compositionally biased region" description="Basic and acidic residues" evidence="4">
    <location>
        <begin position="778"/>
        <end position="789"/>
    </location>
</feature>
<dbReference type="CDD" id="cd18793">
    <property type="entry name" value="SF2_C_SNF"/>
    <property type="match status" value="1"/>
</dbReference>
<dbReference type="InterPro" id="IPR014001">
    <property type="entry name" value="Helicase_ATP-bd"/>
</dbReference>
<dbReference type="Proteomes" id="UP001206595">
    <property type="component" value="Unassembled WGS sequence"/>
</dbReference>